<gene>
    <name evidence="11" type="ORF">OZSIB_4277</name>
</gene>
<comment type="catalytic activity">
    <reaction evidence="8">
        <text>tRNA(Trp) + L-tryptophan + ATP = L-tryptophyl-tRNA(Trp) + AMP + diphosphate + H(+)</text>
        <dbReference type="Rhea" id="RHEA:24080"/>
        <dbReference type="Rhea" id="RHEA-COMP:9671"/>
        <dbReference type="Rhea" id="RHEA-COMP:9705"/>
        <dbReference type="ChEBI" id="CHEBI:15378"/>
        <dbReference type="ChEBI" id="CHEBI:30616"/>
        <dbReference type="ChEBI" id="CHEBI:33019"/>
        <dbReference type="ChEBI" id="CHEBI:57912"/>
        <dbReference type="ChEBI" id="CHEBI:78442"/>
        <dbReference type="ChEBI" id="CHEBI:78535"/>
        <dbReference type="ChEBI" id="CHEBI:456215"/>
        <dbReference type="EC" id="6.1.1.2"/>
    </reaction>
</comment>
<dbReference type="GO" id="GO:0004830">
    <property type="term" value="F:tryptophan-tRNA ligase activity"/>
    <property type="evidence" value="ECO:0007669"/>
    <property type="project" value="UniProtKB-UniRule"/>
</dbReference>
<evidence type="ECO:0000313" key="11">
    <source>
        <dbReference type="EMBL" id="RCK79523.1"/>
    </source>
</evidence>
<comment type="similarity">
    <text evidence="1 10">Belongs to the class-I aminoacyl-tRNA synthetase family.</text>
</comment>
<dbReference type="GO" id="GO:0005524">
    <property type="term" value="F:ATP binding"/>
    <property type="evidence" value="ECO:0007669"/>
    <property type="project" value="UniProtKB-KW"/>
</dbReference>
<dbReference type="FunFam" id="1.10.240.10:FF:000005">
    <property type="entry name" value="Tryptophan--tRNA ligase"/>
    <property type="match status" value="1"/>
</dbReference>
<keyword evidence="3 10" id="KW-0436">Ligase</keyword>
<reference evidence="11 12" key="1">
    <citation type="submission" date="2018-05" db="EMBL/GenBank/DDBJ databases">
        <title>A metagenomic window into the 2 km-deep terrestrial subsurface aquifer revealed taxonomically and functionally diverse microbial community comprising novel uncultured bacterial lineages.</title>
        <authorList>
            <person name="Kadnikov V.V."/>
            <person name="Mardanov A.V."/>
            <person name="Beletsky A.V."/>
            <person name="Banks D."/>
            <person name="Pimenov N.V."/>
            <person name="Frank Y.A."/>
            <person name="Karnachuk O.V."/>
            <person name="Ravin N.V."/>
        </authorList>
    </citation>
    <scope>NUCLEOTIDE SEQUENCE [LARGE SCALE GENOMIC DNA]</scope>
    <source>
        <strain evidence="11">BY5</strain>
    </source>
</reference>
<dbReference type="Gene3D" id="3.40.50.620">
    <property type="entry name" value="HUPs"/>
    <property type="match status" value="1"/>
</dbReference>
<accession>A0A367ZN33</accession>
<evidence type="ECO:0000256" key="1">
    <source>
        <dbReference type="ARBA" id="ARBA00005594"/>
    </source>
</evidence>
<comment type="caution">
    <text evidence="11">The sequence shown here is derived from an EMBL/GenBank/DDBJ whole genome shotgun (WGS) entry which is preliminary data.</text>
</comment>
<evidence type="ECO:0000256" key="4">
    <source>
        <dbReference type="ARBA" id="ARBA00022741"/>
    </source>
</evidence>
<dbReference type="Gene3D" id="1.10.240.10">
    <property type="entry name" value="Tyrosyl-Transfer RNA Synthetase"/>
    <property type="match status" value="1"/>
</dbReference>
<evidence type="ECO:0000256" key="2">
    <source>
        <dbReference type="ARBA" id="ARBA00013161"/>
    </source>
</evidence>
<dbReference type="InterPro" id="IPR002305">
    <property type="entry name" value="aa-tRNA-synth_Ic"/>
</dbReference>
<dbReference type="SUPFAM" id="SSF52374">
    <property type="entry name" value="Nucleotidylyl transferase"/>
    <property type="match status" value="1"/>
</dbReference>
<evidence type="ECO:0000256" key="9">
    <source>
        <dbReference type="NCBIfam" id="TIGR00233"/>
    </source>
</evidence>
<evidence type="ECO:0000256" key="8">
    <source>
        <dbReference type="ARBA" id="ARBA00049929"/>
    </source>
</evidence>
<dbReference type="EMBL" id="QOQW01000012">
    <property type="protein sequence ID" value="RCK79523.1"/>
    <property type="molecule type" value="Genomic_DNA"/>
</dbReference>
<dbReference type="CDD" id="cd00806">
    <property type="entry name" value="TrpRS_core"/>
    <property type="match status" value="1"/>
</dbReference>
<dbReference type="Pfam" id="PF00579">
    <property type="entry name" value="tRNA-synt_1b"/>
    <property type="match status" value="1"/>
</dbReference>
<sequence>MARKRLVSGMRTTGSLHLGHLLGTLENWVRLQDEFDCFFFAAVWHAFTDRLKIDDLPSVIEEMVIDWLSVGLDPAKAVIFRQSSLWQHAELSTILGMYTPLGWLERCPTFKDEVRDDETRAQVSLGKLVYPVLMTADVAVYKAEVVPVGRDQLPHLELAREILRRFNAQIAPIFPEPKEMLSEVPLLLGIDNRKMSKSYGNAIELRETPDTLKQKIHLMITDPQRVRRHDPGRPEVCTVYAWHRIFTPDRLDEIAQGCRTAGIGCRDCKAILFERLEHRLAPIRERRLALEKQPGLVRDVLAAGERRAHEVAEATMVEVRRALGFLA</sequence>
<dbReference type="EC" id="6.1.1.2" evidence="2 9"/>
<name>A0A367ZN33_9BACT</name>
<dbReference type="InterPro" id="IPR050203">
    <property type="entry name" value="Trp-tRNA_synthetase"/>
</dbReference>
<evidence type="ECO:0000256" key="6">
    <source>
        <dbReference type="ARBA" id="ARBA00022917"/>
    </source>
</evidence>
<keyword evidence="5 10" id="KW-0067">ATP-binding</keyword>
<keyword evidence="4 10" id="KW-0547">Nucleotide-binding</keyword>
<dbReference type="AlphaFoldDB" id="A0A367ZN33"/>
<dbReference type="PANTHER" id="PTHR43766:SF1">
    <property type="entry name" value="TRYPTOPHAN--TRNA LIGASE, MITOCHONDRIAL"/>
    <property type="match status" value="1"/>
</dbReference>
<organism evidence="11 12">
    <name type="scientific">Candidatus Ozemobacter sibiricus</name>
    <dbReference type="NCBI Taxonomy" id="2268124"/>
    <lineage>
        <taxon>Bacteria</taxon>
        <taxon>Candidatus Ozemobacteria</taxon>
        <taxon>Candidatus Ozemobacterales</taxon>
        <taxon>Candidatus Ozemobacteraceae</taxon>
        <taxon>Candidatus Ozemobacter</taxon>
    </lineage>
</organism>
<protein>
    <recommendedName>
        <fullName evidence="2 9">Tryptophan--tRNA ligase</fullName>
        <ecNumber evidence="2 9">6.1.1.2</ecNumber>
    </recommendedName>
</protein>
<dbReference type="GO" id="GO:0005829">
    <property type="term" value="C:cytosol"/>
    <property type="evidence" value="ECO:0007669"/>
    <property type="project" value="TreeGrafter"/>
</dbReference>
<evidence type="ECO:0000256" key="3">
    <source>
        <dbReference type="ARBA" id="ARBA00022598"/>
    </source>
</evidence>
<proteinExistence type="inferred from homology"/>
<dbReference type="InterPro" id="IPR002306">
    <property type="entry name" value="Trp-tRNA-ligase"/>
</dbReference>
<evidence type="ECO:0000256" key="7">
    <source>
        <dbReference type="ARBA" id="ARBA00023146"/>
    </source>
</evidence>
<keyword evidence="7 10" id="KW-0030">Aminoacyl-tRNA synthetase</keyword>
<dbReference type="PANTHER" id="PTHR43766">
    <property type="entry name" value="TRYPTOPHAN--TRNA LIGASE, MITOCHONDRIAL"/>
    <property type="match status" value="1"/>
</dbReference>
<keyword evidence="6 10" id="KW-0648">Protein biosynthesis</keyword>
<evidence type="ECO:0000313" key="12">
    <source>
        <dbReference type="Proteomes" id="UP000252355"/>
    </source>
</evidence>
<dbReference type="GO" id="GO:0006436">
    <property type="term" value="P:tryptophanyl-tRNA aminoacylation"/>
    <property type="evidence" value="ECO:0007669"/>
    <property type="project" value="UniProtKB-UniRule"/>
</dbReference>
<evidence type="ECO:0000256" key="10">
    <source>
        <dbReference type="RuleBase" id="RU363036"/>
    </source>
</evidence>
<dbReference type="Proteomes" id="UP000252355">
    <property type="component" value="Unassembled WGS sequence"/>
</dbReference>
<dbReference type="PRINTS" id="PR01039">
    <property type="entry name" value="TRNASYNTHTRP"/>
</dbReference>
<dbReference type="InterPro" id="IPR014729">
    <property type="entry name" value="Rossmann-like_a/b/a_fold"/>
</dbReference>
<evidence type="ECO:0000256" key="5">
    <source>
        <dbReference type="ARBA" id="ARBA00022840"/>
    </source>
</evidence>
<dbReference type="NCBIfam" id="TIGR00233">
    <property type="entry name" value="trpS"/>
    <property type="match status" value="1"/>
</dbReference>